<reference evidence="1" key="1">
    <citation type="submission" date="2021-01" db="EMBL/GenBank/DDBJ databases">
        <authorList>
            <consortium name="Genoscope - CEA"/>
            <person name="William W."/>
        </authorList>
    </citation>
    <scope>NUCLEOTIDE SEQUENCE</scope>
</reference>
<keyword evidence="2" id="KW-1185">Reference proteome</keyword>
<dbReference type="Proteomes" id="UP000688137">
    <property type="component" value="Unassembled WGS sequence"/>
</dbReference>
<accession>A0A8S1NBU0</accession>
<gene>
    <name evidence="1" type="ORF">PPRIM_AZ9-3.1.T0760234</name>
</gene>
<organism evidence="1 2">
    <name type="scientific">Paramecium primaurelia</name>
    <dbReference type="NCBI Taxonomy" id="5886"/>
    <lineage>
        <taxon>Eukaryota</taxon>
        <taxon>Sar</taxon>
        <taxon>Alveolata</taxon>
        <taxon>Ciliophora</taxon>
        <taxon>Intramacronucleata</taxon>
        <taxon>Oligohymenophorea</taxon>
        <taxon>Peniculida</taxon>
        <taxon>Parameciidae</taxon>
        <taxon>Paramecium</taxon>
    </lineage>
</organism>
<sequence length="284" mass="33617">MAQIQIQQDQKQSIHNTLRQPYQKIGNEIREKVIYDIVFQENSIKQTALKYGLKYSTANGIVQTFQQQGRCMKKDKRNKKQYFKRIKILAIIDIQTGDVNLYQQQTTSNVLILESSTKSPNIINFKQQDQFHHPQECTKQFIHQDIESISNNLIFWMKKKMKFGNCKNDVSSNNFKTHKNINKSKAILTQQDGKPQIQIKNELRNTEIQNKLISENINHQKQESSKQKEENINIQQSDQFKEQILENYGNEQAIINLEKKNQIQQQLDNILKLWKQQIFFMSQK</sequence>
<dbReference type="EMBL" id="CAJJDM010000079">
    <property type="protein sequence ID" value="CAD8086485.1"/>
    <property type="molecule type" value="Genomic_DNA"/>
</dbReference>
<evidence type="ECO:0000313" key="2">
    <source>
        <dbReference type="Proteomes" id="UP000688137"/>
    </source>
</evidence>
<evidence type="ECO:0000313" key="1">
    <source>
        <dbReference type="EMBL" id="CAD8086485.1"/>
    </source>
</evidence>
<dbReference type="OMA" id="QGRCMKK"/>
<protein>
    <submittedName>
        <fullName evidence="1">Uncharacterized protein</fullName>
    </submittedName>
</protein>
<dbReference type="AlphaFoldDB" id="A0A8S1NBU0"/>
<comment type="caution">
    <text evidence="1">The sequence shown here is derived from an EMBL/GenBank/DDBJ whole genome shotgun (WGS) entry which is preliminary data.</text>
</comment>
<proteinExistence type="predicted"/>
<name>A0A8S1NBU0_PARPR</name>